<comment type="subcellular location">
    <subcellularLocation>
        <location evidence="1">Cell outer membrane</location>
    </subcellularLocation>
</comment>
<keyword evidence="3" id="KW-0813">Transport</keyword>
<dbReference type="GO" id="GO:0015562">
    <property type="term" value="F:efflux transmembrane transporter activity"/>
    <property type="evidence" value="ECO:0007669"/>
    <property type="project" value="InterPro"/>
</dbReference>
<gene>
    <name evidence="8" type="ORF">HKX40_06240</name>
</gene>
<keyword evidence="7" id="KW-0998">Cell outer membrane</keyword>
<keyword evidence="5" id="KW-0812">Transmembrane</keyword>
<dbReference type="Proteomes" id="UP000541421">
    <property type="component" value="Unassembled WGS sequence"/>
</dbReference>
<accession>A0A7Y4LC54</accession>
<evidence type="ECO:0000256" key="4">
    <source>
        <dbReference type="ARBA" id="ARBA00022452"/>
    </source>
</evidence>
<dbReference type="EMBL" id="JABGBO010000005">
    <property type="protein sequence ID" value="NOL49732.1"/>
    <property type="molecule type" value="Genomic_DNA"/>
</dbReference>
<evidence type="ECO:0000256" key="6">
    <source>
        <dbReference type="ARBA" id="ARBA00023136"/>
    </source>
</evidence>
<dbReference type="PANTHER" id="PTHR30026:SF22">
    <property type="entry name" value="OUTER MEMBRANE EFFLUX PROTEIN"/>
    <property type="match status" value="1"/>
</dbReference>
<dbReference type="PANTHER" id="PTHR30026">
    <property type="entry name" value="OUTER MEMBRANE PROTEIN TOLC"/>
    <property type="match status" value="1"/>
</dbReference>
<keyword evidence="9" id="KW-1185">Reference proteome</keyword>
<evidence type="ECO:0000256" key="7">
    <source>
        <dbReference type="ARBA" id="ARBA00023237"/>
    </source>
</evidence>
<sequence>MQKTLKYLPHSVVMMVLATAMPNTGFAKTPLQEVLQYALKQDPRLLEAKAEQDAATQNRKASEALHYPTVAVTSSHMLGQHHRYESDYDRETDAGLRGKLNLYSWGGIEASIDRDKKKERSAYYKFFETRETLGSEIANLYVAAIYYKESLEVAKRNLERHKKFMDNLRVVSTYDTGRLSEFSQAESRYLQAQSSIVDLERSLQTTLSRLNLYFNKRLTVNDLIDPFKDKKAEDFFKTFNEGPKDNVHPSMLAQQAELDSAIADIDVTDATTKPQINLEGLATRYDRNAQVTLSWDLFNRPAHYNTENAKAKVYSAQARLQQIKRDITERYETAKINMLQSQNQANISQRHVTVQTKVANDYAEQFTVSRRTLLEVLDAYADLSRTETTYVNARHEFRTSTLEFLLAQAKIARWAGLPENL</sequence>
<dbReference type="Gene3D" id="1.20.1600.10">
    <property type="entry name" value="Outer membrane efflux proteins (OEP)"/>
    <property type="match status" value="1"/>
</dbReference>
<dbReference type="GO" id="GO:0015288">
    <property type="term" value="F:porin activity"/>
    <property type="evidence" value="ECO:0007669"/>
    <property type="project" value="TreeGrafter"/>
</dbReference>
<dbReference type="GO" id="GO:1990281">
    <property type="term" value="C:efflux pump complex"/>
    <property type="evidence" value="ECO:0007669"/>
    <property type="project" value="TreeGrafter"/>
</dbReference>
<evidence type="ECO:0000256" key="3">
    <source>
        <dbReference type="ARBA" id="ARBA00022448"/>
    </source>
</evidence>
<evidence type="ECO:0000256" key="2">
    <source>
        <dbReference type="ARBA" id="ARBA00007613"/>
    </source>
</evidence>
<name>A0A7Y4LC54_9BURK</name>
<keyword evidence="4" id="KW-1134">Transmembrane beta strand</keyword>
<evidence type="ECO:0000313" key="8">
    <source>
        <dbReference type="EMBL" id="NOL49732.1"/>
    </source>
</evidence>
<evidence type="ECO:0000256" key="5">
    <source>
        <dbReference type="ARBA" id="ARBA00022692"/>
    </source>
</evidence>
<protein>
    <submittedName>
        <fullName evidence="8">TolC family protein</fullName>
    </submittedName>
</protein>
<organism evidence="8 9">
    <name type="scientific">Pelistega europaea</name>
    <dbReference type="NCBI Taxonomy" id="106147"/>
    <lineage>
        <taxon>Bacteria</taxon>
        <taxon>Pseudomonadati</taxon>
        <taxon>Pseudomonadota</taxon>
        <taxon>Betaproteobacteria</taxon>
        <taxon>Burkholderiales</taxon>
        <taxon>Alcaligenaceae</taxon>
        <taxon>Pelistega</taxon>
    </lineage>
</organism>
<dbReference type="RefSeq" id="WP_171588704.1">
    <property type="nucleotide sequence ID" value="NZ_JABGBO010000005.1"/>
</dbReference>
<proteinExistence type="inferred from homology"/>
<evidence type="ECO:0000313" key="9">
    <source>
        <dbReference type="Proteomes" id="UP000541421"/>
    </source>
</evidence>
<dbReference type="Pfam" id="PF02321">
    <property type="entry name" value="OEP"/>
    <property type="match status" value="2"/>
</dbReference>
<reference evidence="8 9" key="1">
    <citation type="submission" date="2020-05" db="EMBL/GenBank/DDBJ databases">
        <authorList>
            <person name="Niu N."/>
        </authorList>
    </citation>
    <scope>NUCLEOTIDE SEQUENCE [LARGE SCALE GENOMIC DNA]</scope>
    <source>
        <strain evidence="8 9">LMG10982</strain>
    </source>
</reference>
<dbReference type="InterPro" id="IPR003423">
    <property type="entry name" value="OMP_efflux"/>
</dbReference>
<dbReference type="SUPFAM" id="SSF56954">
    <property type="entry name" value="Outer membrane efflux proteins (OEP)"/>
    <property type="match status" value="1"/>
</dbReference>
<keyword evidence="6" id="KW-0472">Membrane</keyword>
<comment type="similarity">
    <text evidence="2">Belongs to the outer membrane factor (OMF) (TC 1.B.17) family.</text>
</comment>
<comment type="caution">
    <text evidence="8">The sequence shown here is derived from an EMBL/GenBank/DDBJ whole genome shotgun (WGS) entry which is preliminary data.</text>
</comment>
<dbReference type="GO" id="GO:0009279">
    <property type="term" value="C:cell outer membrane"/>
    <property type="evidence" value="ECO:0007669"/>
    <property type="project" value="UniProtKB-SubCell"/>
</dbReference>
<dbReference type="InterPro" id="IPR051906">
    <property type="entry name" value="TolC-like"/>
</dbReference>
<evidence type="ECO:0000256" key="1">
    <source>
        <dbReference type="ARBA" id="ARBA00004442"/>
    </source>
</evidence>
<dbReference type="AlphaFoldDB" id="A0A7Y4LC54"/>